<evidence type="ECO:0000313" key="5">
    <source>
        <dbReference type="Proteomes" id="UP000242287"/>
    </source>
</evidence>
<accession>A0A2A9NCI8</accession>
<keyword evidence="2" id="KW-0472">Membrane</keyword>
<feature type="transmembrane region" description="Helical" evidence="2">
    <location>
        <begin position="198"/>
        <end position="223"/>
    </location>
</feature>
<sequence length="351" mass="39139">MAPHESVGLEHPDWRWVQDKFMYTALHVRCDGLQCQSLVPNGPHLDPGIIKNAISGFLIGYLINGGLYGVLCMQLYNYYTSFPKDKMRIKANVYTVFILETVQTAFSTFDAWSFFASNPLNLGATHYIWLTVCCLGGILAFNCHMFFAYRILMIASSRVLSCIIFLFTVCALITMIIAGAKTRLVVSTWDGFGDKRLFLLVGLGSIGLFLCDLLIVIFMTFGLQRSSKTICIPETQRLIKRINVGIVEMGLMTAMMAMLGMLFCLALGLNGSNASPYFMLFTLPLSKFYSIAFSAFLNRRKLHNKDMDNDNITDPSILRWAVETDTSVVIHHSQTQSRGGVDSSSSVDGDP</sequence>
<dbReference type="Proteomes" id="UP000242287">
    <property type="component" value="Unassembled WGS sequence"/>
</dbReference>
<keyword evidence="5" id="KW-1185">Reference proteome</keyword>
<keyword evidence="2" id="KW-1133">Transmembrane helix</keyword>
<dbReference type="PANTHER" id="PTHR40465">
    <property type="entry name" value="CHROMOSOME 1, WHOLE GENOME SHOTGUN SEQUENCE"/>
    <property type="match status" value="1"/>
</dbReference>
<evidence type="ECO:0000313" key="4">
    <source>
        <dbReference type="EMBL" id="PFH45486.1"/>
    </source>
</evidence>
<proteinExistence type="predicted"/>
<feature type="domain" description="DUF6534" evidence="3">
    <location>
        <begin position="209"/>
        <end position="301"/>
    </location>
</feature>
<dbReference type="PANTHER" id="PTHR40465:SF1">
    <property type="entry name" value="DUF6534 DOMAIN-CONTAINING PROTEIN"/>
    <property type="match status" value="1"/>
</dbReference>
<name>A0A2A9NCI8_9AGAR</name>
<reference evidence="4 5" key="1">
    <citation type="submission" date="2014-02" db="EMBL/GenBank/DDBJ databases">
        <title>Transposable element dynamics among asymbiotic and ectomycorrhizal Amanita fungi.</title>
        <authorList>
            <consortium name="DOE Joint Genome Institute"/>
            <person name="Hess J."/>
            <person name="Skrede I."/>
            <person name="Wolfe B."/>
            <person name="LaButti K."/>
            <person name="Ohm R.A."/>
            <person name="Grigoriev I.V."/>
            <person name="Pringle A."/>
        </authorList>
    </citation>
    <scope>NUCLEOTIDE SEQUENCE [LARGE SCALE GENOMIC DNA]</scope>
    <source>
        <strain evidence="4 5">SKay4041</strain>
    </source>
</reference>
<feature type="transmembrane region" description="Helical" evidence="2">
    <location>
        <begin position="244"/>
        <end position="269"/>
    </location>
</feature>
<feature type="transmembrane region" description="Helical" evidence="2">
    <location>
        <begin position="91"/>
        <end position="115"/>
    </location>
</feature>
<gene>
    <name evidence="4" type="ORF">AMATHDRAFT_71651</name>
</gene>
<feature type="transmembrane region" description="Helical" evidence="2">
    <location>
        <begin position="159"/>
        <end position="178"/>
    </location>
</feature>
<feature type="transmembrane region" description="Helical" evidence="2">
    <location>
        <begin position="275"/>
        <end position="297"/>
    </location>
</feature>
<feature type="transmembrane region" description="Helical" evidence="2">
    <location>
        <begin position="53"/>
        <end position="79"/>
    </location>
</feature>
<dbReference type="EMBL" id="KZ302367">
    <property type="protein sequence ID" value="PFH45486.1"/>
    <property type="molecule type" value="Genomic_DNA"/>
</dbReference>
<evidence type="ECO:0000259" key="3">
    <source>
        <dbReference type="Pfam" id="PF20152"/>
    </source>
</evidence>
<evidence type="ECO:0000256" key="2">
    <source>
        <dbReference type="SAM" id="Phobius"/>
    </source>
</evidence>
<dbReference type="InterPro" id="IPR045339">
    <property type="entry name" value="DUF6534"/>
</dbReference>
<evidence type="ECO:0000256" key="1">
    <source>
        <dbReference type="SAM" id="MobiDB-lite"/>
    </source>
</evidence>
<organism evidence="4 5">
    <name type="scientific">Amanita thiersii Skay4041</name>
    <dbReference type="NCBI Taxonomy" id="703135"/>
    <lineage>
        <taxon>Eukaryota</taxon>
        <taxon>Fungi</taxon>
        <taxon>Dikarya</taxon>
        <taxon>Basidiomycota</taxon>
        <taxon>Agaricomycotina</taxon>
        <taxon>Agaricomycetes</taxon>
        <taxon>Agaricomycetidae</taxon>
        <taxon>Agaricales</taxon>
        <taxon>Pluteineae</taxon>
        <taxon>Amanitaceae</taxon>
        <taxon>Amanita</taxon>
    </lineage>
</organism>
<dbReference type="Pfam" id="PF20152">
    <property type="entry name" value="DUF6534"/>
    <property type="match status" value="1"/>
</dbReference>
<keyword evidence="2" id="KW-0812">Transmembrane</keyword>
<feature type="compositionally biased region" description="Low complexity" evidence="1">
    <location>
        <begin position="339"/>
        <end position="351"/>
    </location>
</feature>
<dbReference type="AlphaFoldDB" id="A0A2A9NCI8"/>
<dbReference type="OrthoDB" id="3262409at2759"/>
<feature type="region of interest" description="Disordered" evidence="1">
    <location>
        <begin position="331"/>
        <end position="351"/>
    </location>
</feature>
<protein>
    <recommendedName>
        <fullName evidence="3">DUF6534 domain-containing protein</fullName>
    </recommendedName>
</protein>
<feature type="transmembrane region" description="Helical" evidence="2">
    <location>
        <begin position="127"/>
        <end position="147"/>
    </location>
</feature>